<organism evidence="2 3">
    <name type="scientific">Heracleum sosnowskyi</name>
    <dbReference type="NCBI Taxonomy" id="360622"/>
    <lineage>
        <taxon>Eukaryota</taxon>
        <taxon>Viridiplantae</taxon>
        <taxon>Streptophyta</taxon>
        <taxon>Embryophyta</taxon>
        <taxon>Tracheophyta</taxon>
        <taxon>Spermatophyta</taxon>
        <taxon>Magnoliopsida</taxon>
        <taxon>eudicotyledons</taxon>
        <taxon>Gunneridae</taxon>
        <taxon>Pentapetalae</taxon>
        <taxon>asterids</taxon>
        <taxon>campanulids</taxon>
        <taxon>Apiales</taxon>
        <taxon>Apiaceae</taxon>
        <taxon>Apioideae</taxon>
        <taxon>apioid superclade</taxon>
        <taxon>Tordylieae</taxon>
        <taxon>Tordyliinae</taxon>
        <taxon>Heracleum</taxon>
    </lineage>
</organism>
<dbReference type="PANTHER" id="PTHR33476">
    <property type="entry name" value="EMB|CAB62613.1"/>
    <property type="match status" value="1"/>
</dbReference>
<proteinExistence type="predicted"/>
<dbReference type="GO" id="GO:0008356">
    <property type="term" value="P:asymmetric cell division"/>
    <property type="evidence" value="ECO:0007669"/>
    <property type="project" value="InterPro"/>
</dbReference>
<evidence type="ECO:0000313" key="2">
    <source>
        <dbReference type="EMBL" id="KAK1389510.1"/>
    </source>
</evidence>
<dbReference type="PANTHER" id="PTHR33476:SF4">
    <property type="entry name" value="POLAR LOCALIZATION DURING ASYMMETRIC DIVISION AND PROTEIN"/>
    <property type="match status" value="1"/>
</dbReference>
<keyword evidence="3" id="KW-1185">Reference proteome</keyword>
<feature type="compositionally biased region" description="Basic and acidic residues" evidence="1">
    <location>
        <begin position="363"/>
        <end position="373"/>
    </location>
</feature>
<dbReference type="Proteomes" id="UP001237642">
    <property type="component" value="Unassembled WGS sequence"/>
</dbReference>
<comment type="caution">
    <text evidence="2">The sequence shown here is derived from an EMBL/GenBank/DDBJ whole genome shotgun (WGS) entry which is preliminary data.</text>
</comment>
<gene>
    <name evidence="2" type="ORF">POM88_017688</name>
</gene>
<reference evidence="2" key="2">
    <citation type="submission" date="2023-05" db="EMBL/GenBank/DDBJ databases">
        <authorList>
            <person name="Schelkunov M.I."/>
        </authorList>
    </citation>
    <scope>NUCLEOTIDE SEQUENCE</scope>
    <source>
        <strain evidence="2">Hsosn_3</strain>
        <tissue evidence="2">Leaf</tissue>
    </source>
</reference>
<name>A0AAD8IPM3_9APIA</name>
<evidence type="ECO:0000313" key="3">
    <source>
        <dbReference type="Proteomes" id="UP001237642"/>
    </source>
</evidence>
<dbReference type="AlphaFoldDB" id="A0AAD8IPM3"/>
<dbReference type="EMBL" id="JAUIZM010000004">
    <property type="protein sequence ID" value="KAK1389510.1"/>
    <property type="molecule type" value="Genomic_DNA"/>
</dbReference>
<sequence length="373" mass="41311">MWQVVLAAAVAGSGLFLKRLHDSNSSKTHFDSSSKPSDQIVDQFIKNSSKQCQDSSIFRLSTASGSLLKSSRKKSGFVSRGNDVDEKCGLVVDLKTSRRRFVVCFNKKNKKKRSNCRYASEKCPPKGDSSFALGFGAGVMCMMSAKSEISKLNTAIDKTTKVVEELKTQVARRKSSRGPDISSFRADGNANTKRSRNNCSLLLNRISSGNILDSRPDSSFRSNEGECGSSCLTEDLQSGVSMDQLEAELQSELQKLPWCTAEAYGPARGSDYFETEVLAEEFDSRDNPDLKTYQDYGVLPSELDQKLSHVFLEQQESQITELESKLQQSHSKHNDKEVELQTLKDCIRRLTEVSLDSASDGETEAREKSGGEQ</sequence>
<protein>
    <submittedName>
        <fullName evidence="2">Protein POLAR LOCALIZATION DURING ASYMMETRIC DIVISION AND REDISTRIBUTION</fullName>
    </submittedName>
</protein>
<feature type="region of interest" description="Disordered" evidence="1">
    <location>
        <begin position="354"/>
        <end position="373"/>
    </location>
</feature>
<accession>A0AAD8IPM3</accession>
<dbReference type="InterPro" id="IPR040348">
    <property type="entry name" value="POLAR-like"/>
</dbReference>
<evidence type="ECO:0000256" key="1">
    <source>
        <dbReference type="SAM" id="MobiDB-lite"/>
    </source>
</evidence>
<reference evidence="2" key="1">
    <citation type="submission" date="2023-02" db="EMBL/GenBank/DDBJ databases">
        <title>Genome of toxic invasive species Heracleum sosnowskyi carries increased number of genes despite the absence of recent whole-genome duplications.</title>
        <authorList>
            <person name="Schelkunov M."/>
            <person name="Shtratnikova V."/>
            <person name="Makarenko M."/>
            <person name="Klepikova A."/>
            <person name="Omelchenko D."/>
            <person name="Novikova G."/>
            <person name="Obukhova E."/>
            <person name="Bogdanov V."/>
            <person name="Penin A."/>
            <person name="Logacheva M."/>
        </authorList>
    </citation>
    <scope>NUCLEOTIDE SEQUENCE</scope>
    <source>
        <strain evidence="2">Hsosn_3</strain>
        <tissue evidence="2">Leaf</tissue>
    </source>
</reference>